<dbReference type="Pfam" id="PF00072">
    <property type="entry name" value="Response_reg"/>
    <property type="match status" value="1"/>
</dbReference>
<keyword evidence="8" id="KW-0238">DNA-binding</keyword>
<sequence>MYKCIIVDDELHSIEGLTGYIDKIPELNLIQTFTDPTKALLEIREMPVLDLILLDIDMPGMSGLELAVEIRKNTKKLVFTTAHSKYGYNAFEADADTFLLKPYSVGKFISTFQKLFPSRSRTSELQIEEDFVFVKSKDDHRLIRVNVSEIIAVESKLNYIQLHTTSASIMTYMSLTEFSQKIRPRKGLLQFQRSFIIAQEYIEYIDGNMIKMVNGIKIFIGDHYRKSFDEFINTNLIKPKRRNQ</sequence>
<organism evidence="8 9">
    <name type="scientific">Pedobacter jeongneungensis</name>
    <dbReference type="NCBI Taxonomy" id="947309"/>
    <lineage>
        <taxon>Bacteria</taxon>
        <taxon>Pseudomonadati</taxon>
        <taxon>Bacteroidota</taxon>
        <taxon>Sphingobacteriia</taxon>
        <taxon>Sphingobacteriales</taxon>
        <taxon>Sphingobacteriaceae</taxon>
        <taxon>Pedobacter</taxon>
    </lineage>
</organism>
<dbReference type="Gene3D" id="3.40.50.2300">
    <property type="match status" value="1"/>
</dbReference>
<dbReference type="InterPro" id="IPR001789">
    <property type="entry name" value="Sig_transdc_resp-reg_receiver"/>
</dbReference>
<dbReference type="SMART" id="SM00850">
    <property type="entry name" value="LytTR"/>
    <property type="match status" value="1"/>
</dbReference>
<evidence type="ECO:0000256" key="1">
    <source>
        <dbReference type="ARBA" id="ARBA00022490"/>
    </source>
</evidence>
<accession>A0ABP8B9A1</accession>
<evidence type="ECO:0000256" key="2">
    <source>
        <dbReference type="ARBA" id="ARBA00023012"/>
    </source>
</evidence>
<proteinExistence type="predicted"/>
<evidence type="ECO:0000259" key="6">
    <source>
        <dbReference type="PROSITE" id="PS50110"/>
    </source>
</evidence>
<dbReference type="SUPFAM" id="SSF52172">
    <property type="entry name" value="CheY-like"/>
    <property type="match status" value="1"/>
</dbReference>
<keyword evidence="1" id="KW-0963">Cytoplasm</keyword>
<dbReference type="InterPro" id="IPR011006">
    <property type="entry name" value="CheY-like_superfamily"/>
</dbReference>
<feature type="domain" description="Response regulatory" evidence="6">
    <location>
        <begin position="3"/>
        <end position="116"/>
    </location>
</feature>
<dbReference type="PROSITE" id="PS50930">
    <property type="entry name" value="HTH_LYTTR"/>
    <property type="match status" value="1"/>
</dbReference>
<evidence type="ECO:0000256" key="4">
    <source>
        <dbReference type="ARBA" id="ARBA00037164"/>
    </source>
</evidence>
<dbReference type="RefSeq" id="WP_344850582.1">
    <property type="nucleotide sequence ID" value="NZ_BAABBY010000003.1"/>
</dbReference>
<name>A0ABP8B9A1_9SPHI</name>
<dbReference type="PROSITE" id="PS50110">
    <property type="entry name" value="RESPONSE_REGULATORY"/>
    <property type="match status" value="1"/>
</dbReference>
<feature type="modified residue" description="4-aspartylphosphate" evidence="5">
    <location>
        <position position="55"/>
    </location>
</feature>
<keyword evidence="9" id="KW-1185">Reference proteome</keyword>
<evidence type="ECO:0000313" key="9">
    <source>
        <dbReference type="Proteomes" id="UP001501772"/>
    </source>
</evidence>
<dbReference type="InterPro" id="IPR046947">
    <property type="entry name" value="LytR-like"/>
</dbReference>
<dbReference type="Proteomes" id="UP001501772">
    <property type="component" value="Unassembled WGS sequence"/>
</dbReference>
<dbReference type="SMART" id="SM00448">
    <property type="entry name" value="REC"/>
    <property type="match status" value="1"/>
</dbReference>
<dbReference type="PANTHER" id="PTHR37299">
    <property type="entry name" value="TRANSCRIPTIONAL REGULATOR-RELATED"/>
    <property type="match status" value="1"/>
</dbReference>
<feature type="domain" description="HTH LytTR-type" evidence="7">
    <location>
        <begin position="134"/>
        <end position="234"/>
    </location>
</feature>
<evidence type="ECO:0000259" key="7">
    <source>
        <dbReference type="PROSITE" id="PS50930"/>
    </source>
</evidence>
<dbReference type="Gene3D" id="2.40.50.1020">
    <property type="entry name" value="LytTr DNA-binding domain"/>
    <property type="match status" value="1"/>
</dbReference>
<evidence type="ECO:0000313" key="8">
    <source>
        <dbReference type="EMBL" id="GAA4200941.1"/>
    </source>
</evidence>
<dbReference type="GO" id="GO:0003677">
    <property type="term" value="F:DNA binding"/>
    <property type="evidence" value="ECO:0007669"/>
    <property type="project" value="UniProtKB-KW"/>
</dbReference>
<evidence type="ECO:0000256" key="5">
    <source>
        <dbReference type="PROSITE-ProRule" id="PRU00169"/>
    </source>
</evidence>
<evidence type="ECO:0000256" key="3">
    <source>
        <dbReference type="ARBA" id="ARBA00023159"/>
    </source>
</evidence>
<comment type="caution">
    <text evidence="8">The sequence shown here is derived from an EMBL/GenBank/DDBJ whole genome shotgun (WGS) entry which is preliminary data.</text>
</comment>
<keyword evidence="5" id="KW-0597">Phosphoprotein</keyword>
<keyword evidence="3" id="KW-0010">Activator</keyword>
<protein>
    <submittedName>
        <fullName evidence="8">LytTR family DNA-binding domain-containing protein</fullName>
    </submittedName>
</protein>
<dbReference type="EMBL" id="BAABBY010000003">
    <property type="protein sequence ID" value="GAA4200941.1"/>
    <property type="molecule type" value="Genomic_DNA"/>
</dbReference>
<keyword evidence="2" id="KW-0902">Two-component regulatory system</keyword>
<dbReference type="InterPro" id="IPR007492">
    <property type="entry name" value="LytTR_DNA-bd_dom"/>
</dbReference>
<reference evidence="9" key="1">
    <citation type="journal article" date="2019" name="Int. J. Syst. Evol. Microbiol.">
        <title>The Global Catalogue of Microorganisms (GCM) 10K type strain sequencing project: providing services to taxonomists for standard genome sequencing and annotation.</title>
        <authorList>
            <consortium name="The Broad Institute Genomics Platform"/>
            <consortium name="The Broad Institute Genome Sequencing Center for Infectious Disease"/>
            <person name="Wu L."/>
            <person name="Ma J."/>
        </authorList>
    </citation>
    <scope>NUCLEOTIDE SEQUENCE [LARGE SCALE GENOMIC DNA]</scope>
    <source>
        <strain evidence="9">JCM 17626</strain>
    </source>
</reference>
<dbReference type="Pfam" id="PF04397">
    <property type="entry name" value="LytTR"/>
    <property type="match status" value="1"/>
</dbReference>
<gene>
    <name evidence="8" type="ORF">GCM10022289_13530</name>
</gene>
<dbReference type="PANTHER" id="PTHR37299:SF3">
    <property type="entry name" value="STAGE 0 SPORULATION PROTEIN A HOMOLOG"/>
    <property type="match status" value="1"/>
</dbReference>
<comment type="function">
    <text evidence="4">Required for high-level post-exponential phase expression of a series of secreted proteins.</text>
</comment>